<feature type="region of interest" description="Disordered" evidence="1">
    <location>
        <begin position="139"/>
        <end position="162"/>
    </location>
</feature>
<dbReference type="Proteomes" id="UP000193144">
    <property type="component" value="Unassembled WGS sequence"/>
</dbReference>
<gene>
    <name evidence="2" type="ORF">BCR34DRAFT_566641</name>
</gene>
<comment type="caution">
    <text evidence="2">The sequence shown here is derived from an EMBL/GenBank/DDBJ whole genome shotgun (WGS) entry which is preliminary data.</text>
</comment>
<keyword evidence="3" id="KW-1185">Reference proteome</keyword>
<evidence type="ECO:0000313" key="2">
    <source>
        <dbReference type="EMBL" id="ORY10562.1"/>
    </source>
</evidence>
<dbReference type="EMBL" id="MCFA01000071">
    <property type="protein sequence ID" value="ORY10562.1"/>
    <property type="molecule type" value="Genomic_DNA"/>
</dbReference>
<sequence length="162" mass="17937">MSCTGCSTKSTEKVAKQTPPGLYVCAVTGVMHASRPRVWRRVPKNKLESMPLAFDLRKTHRVPRISRCSNVCCGLCKDVGYLMELPDLQYTCTYGSRGRDRSSPRSTRCRDCRDSASPGRGWIRAKGGRSAHCGVPESARHAVRGHPGGAEVRTNEWRPSTM</sequence>
<proteinExistence type="predicted"/>
<reference evidence="2 3" key="1">
    <citation type="submission" date="2016-07" db="EMBL/GenBank/DDBJ databases">
        <title>Pervasive Adenine N6-methylation of Active Genes in Fungi.</title>
        <authorList>
            <consortium name="DOE Joint Genome Institute"/>
            <person name="Mondo S.J."/>
            <person name="Dannebaum R.O."/>
            <person name="Kuo R.C."/>
            <person name="Labutti K."/>
            <person name="Haridas S."/>
            <person name="Kuo A."/>
            <person name="Salamov A."/>
            <person name="Ahrendt S.R."/>
            <person name="Lipzen A."/>
            <person name="Sullivan W."/>
            <person name="Andreopoulos W.B."/>
            <person name="Clum A."/>
            <person name="Lindquist E."/>
            <person name="Daum C."/>
            <person name="Ramamoorthy G.K."/>
            <person name="Gryganskyi A."/>
            <person name="Culley D."/>
            <person name="Magnuson J.K."/>
            <person name="James T.Y."/>
            <person name="O'Malley M.A."/>
            <person name="Stajich J.E."/>
            <person name="Spatafora J.W."/>
            <person name="Visel A."/>
            <person name="Grigoriev I.V."/>
        </authorList>
    </citation>
    <scope>NUCLEOTIDE SEQUENCE [LARGE SCALE GENOMIC DNA]</scope>
    <source>
        <strain evidence="2 3">CBS 115471</strain>
    </source>
</reference>
<dbReference type="AlphaFoldDB" id="A0A1Y1ZJZ0"/>
<evidence type="ECO:0000313" key="3">
    <source>
        <dbReference type="Proteomes" id="UP000193144"/>
    </source>
</evidence>
<name>A0A1Y1ZJZ0_9PLEO</name>
<protein>
    <submittedName>
        <fullName evidence="2">Uncharacterized protein</fullName>
    </submittedName>
</protein>
<accession>A0A1Y1ZJZ0</accession>
<organism evidence="2 3">
    <name type="scientific">Clohesyomyces aquaticus</name>
    <dbReference type="NCBI Taxonomy" id="1231657"/>
    <lineage>
        <taxon>Eukaryota</taxon>
        <taxon>Fungi</taxon>
        <taxon>Dikarya</taxon>
        <taxon>Ascomycota</taxon>
        <taxon>Pezizomycotina</taxon>
        <taxon>Dothideomycetes</taxon>
        <taxon>Pleosporomycetidae</taxon>
        <taxon>Pleosporales</taxon>
        <taxon>Lindgomycetaceae</taxon>
        <taxon>Clohesyomyces</taxon>
    </lineage>
</organism>
<evidence type="ECO:0000256" key="1">
    <source>
        <dbReference type="SAM" id="MobiDB-lite"/>
    </source>
</evidence>